<reference evidence="5 6" key="1">
    <citation type="submission" date="2016-07" db="EMBL/GenBank/DDBJ databases">
        <title>Genomic analysis of zinc-resistant bacterium Mucilaginibacter pedocola TBZ30.</title>
        <authorList>
            <person name="Huang J."/>
            <person name="Tang J."/>
        </authorList>
    </citation>
    <scope>NUCLEOTIDE SEQUENCE [LARGE SCALE GENOMIC DNA]</scope>
    <source>
        <strain evidence="5 6">TBZ30</strain>
    </source>
</reference>
<dbReference type="OrthoDB" id="937431at2"/>
<dbReference type="Pfam" id="PF10531">
    <property type="entry name" value="SLBB"/>
    <property type="match status" value="1"/>
</dbReference>
<dbReference type="Pfam" id="PF02563">
    <property type="entry name" value="Poly_export"/>
    <property type="match status" value="1"/>
</dbReference>
<feature type="signal peptide" evidence="2">
    <location>
        <begin position="1"/>
        <end position="26"/>
    </location>
</feature>
<name>A0A1S9P9Z2_9SPHI</name>
<dbReference type="STRING" id="1792845.BC343_13300"/>
<evidence type="ECO:0000256" key="1">
    <source>
        <dbReference type="ARBA" id="ARBA00022729"/>
    </source>
</evidence>
<keyword evidence="6" id="KW-1185">Reference proteome</keyword>
<evidence type="ECO:0000313" key="6">
    <source>
        <dbReference type="Proteomes" id="UP000189739"/>
    </source>
</evidence>
<evidence type="ECO:0000256" key="2">
    <source>
        <dbReference type="SAM" id="SignalP"/>
    </source>
</evidence>
<dbReference type="InterPro" id="IPR019554">
    <property type="entry name" value="Soluble_ligand-bd"/>
</dbReference>
<evidence type="ECO:0000259" key="4">
    <source>
        <dbReference type="Pfam" id="PF10531"/>
    </source>
</evidence>
<comment type="caution">
    <text evidence="5">The sequence shown here is derived from an EMBL/GenBank/DDBJ whole genome shotgun (WGS) entry which is preliminary data.</text>
</comment>
<sequence length="264" mass="28600">MAYINKKTKGLLAVMCGVLLMANASCSYKQNQVLFEKNAVNENMPPITSAPPEYKIETQDVLQMRNLQDISYVYSVPGGNVNSSSAASVPQAQTYQVENDSTVALPVLGKVKVAGLTKLEAANKIQSLYAKSVLKNPIIELKIMSLKVAVFGEVRNPGSYMLVSDKTTLVDMIAQAGGLTEKADEKTVKIVRGGMANARALTIDLNDFRSVSNPATILQSKDVIYVAQNKRAIKNEKIQDISTLAQPGLLLLNTALLIITLGRR</sequence>
<dbReference type="Gene3D" id="3.10.560.10">
    <property type="entry name" value="Outer membrane lipoprotein wza domain like"/>
    <property type="match status" value="2"/>
</dbReference>
<organism evidence="5 6">
    <name type="scientific">Mucilaginibacter pedocola</name>
    <dbReference type="NCBI Taxonomy" id="1792845"/>
    <lineage>
        <taxon>Bacteria</taxon>
        <taxon>Pseudomonadati</taxon>
        <taxon>Bacteroidota</taxon>
        <taxon>Sphingobacteriia</taxon>
        <taxon>Sphingobacteriales</taxon>
        <taxon>Sphingobacteriaceae</taxon>
        <taxon>Mucilaginibacter</taxon>
    </lineage>
</organism>
<protein>
    <submittedName>
        <fullName evidence="5">Uncharacterized protein</fullName>
    </submittedName>
</protein>
<keyword evidence="1 2" id="KW-0732">Signal</keyword>
<dbReference type="AlphaFoldDB" id="A0A1S9P9Z2"/>
<accession>A0A1S9P9Z2</accession>
<dbReference type="Proteomes" id="UP000189739">
    <property type="component" value="Unassembled WGS sequence"/>
</dbReference>
<dbReference type="Gene3D" id="3.30.1950.10">
    <property type="entry name" value="wza like domain"/>
    <property type="match status" value="1"/>
</dbReference>
<dbReference type="PANTHER" id="PTHR33619:SF3">
    <property type="entry name" value="POLYSACCHARIDE EXPORT PROTEIN GFCE-RELATED"/>
    <property type="match status" value="1"/>
</dbReference>
<evidence type="ECO:0000313" key="5">
    <source>
        <dbReference type="EMBL" id="OOQ57761.1"/>
    </source>
</evidence>
<feature type="domain" description="Polysaccharide export protein N-terminal" evidence="3">
    <location>
        <begin position="50"/>
        <end position="143"/>
    </location>
</feature>
<proteinExistence type="predicted"/>
<dbReference type="EMBL" id="MBTF01000035">
    <property type="protein sequence ID" value="OOQ57761.1"/>
    <property type="molecule type" value="Genomic_DNA"/>
</dbReference>
<gene>
    <name evidence="5" type="ORF">BC343_13300</name>
</gene>
<dbReference type="GO" id="GO:0015159">
    <property type="term" value="F:polysaccharide transmembrane transporter activity"/>
    <property type="evidence" value="ECO:0007669"/>
    <property type="project" value="InterPro"/>
</dbReference>
<dbReference type="PANTHER" id="PTHR33619">
    <property type="entry name" value="POLYSACCHARIDE EXPORT PROTEIN GFCE-RELATED"/>
    <property type="match status" value="1"/>
</dbReference>
<evidence type="ECO:0000259" key="3">
    <source>
        <dbReference type="Pfam" id="PF02563"/>
    </source>
</evidence>
<feature type="domain" description="Soluble ligand binding" evidence="4">
    <location>
        <begin position="147"/>
        <end position="194"/>
    </location>
</feature>
<dbReference type="InterPro" id="IPR003715">
    <property type="entry name" value="Poly_export_N"/>
</dbReference>
<feature type="chain" id="PRO_5012323224" evidence="2">
    <location>
        <begin position="27"/>
        <end position="264"/>
    </location>
</feature>
<dbReference type="RefSeq" id="WP_078350364.1">
    <property type="nucleotide sequence ID" value="NZ_MBTF01000035.1"/>
</dbReference>
<dbReference type="InterPro" id="IPR049712">
    <property type="entry name" value="Poly_export"/>
</dbReference>